<dbReference type="AlphaFoldDB" id="A0A849P8A7"/>
<sequence length="428" mass="49497">MKPNTVIGIRTHTWTLEEEKMYQKLLLAFPADKIFVIMNETGGVVPTPDYVNKISWNDEFICQHQLLHYNHFNAGIGWLCGDYFYYAFREQVKADFYWLTDPDVGLTFDDVRTFFAQTENDHADALLSAFRVLSKEDYWYKSAELVGLVNGNAYGCVFSFNRLSAAAIDRCLQERQKLSVLYQEKGALVFDNNPIGVHFPNDESLVVPTLMREGFSVKGLDELFPGALMNFSCHYWFCMPQHQIMRPRNQVIHPVRPFSRIVARLSEGLAQDIAQSSSWKYTFVDEENTSLVASAIAKNLIPQIEQKLREHYQYIVLFGEFKEMMTHQIGQLSHPFKISTWQGNTLVLDVFYQNKTYALDMLLQGQQLTIKTFERFSGAEWALQFQPYFSDFVLEGNIGRLSCLSIQDMAQCREQLRIALSVFCQQLQ</sequence>
<dbReference type="Proteomes" id="UP000537862">
    <property type="component" value="Unassembled WGS sequence"/>
</dbReference>
<name>A0A849P8A7_9BURK</name>
<reference evidence="1 2" key="1">
    <citation type="submission" date="2020-05" db="EMBL/GenBank/DDBJ databases">
        <authorList>
            <person name="Niu N."/>
        </authorList>
    </citation>
    <scope>NUCLEOTIDE SEQUENCE [LARGE SCALE GENOMIC DNA]</scope>
    <source>
        <strain evidence="1 2">3340-03</strain>
    </source>
</reference>
<accession>A0A849P8A7</accession>
<proteinExistence type="predicted"/>
<dbReference type="RefSeq" id="WP_171680471.1">
    <property type="nucleotide sequence ID" value="NZ_JABGBN010000004.1"/>
</dbReference>
<comment type="caution">
    <text evidence="1">The sequence shown here is derived from an EMBL/GenBank/DDBJ whole genome shotgun (WGS) entry which is preliminary data.</text>
</comment>
<protein>
    <submittedName>
        <fullName evidence="1">Uncharacterized protein</fullName>
    </submittedName>
</protein>
<gene>
    <name evidence="1" type="ORF">HKX39_06225</name>
</gene>
<evidence type="ECO:0000313" key="2">
    <source>
        <dbReference type="Proteomes" id="UP000537862"/>
    </source>
</evidence>
<organism evidence="1 2">
    <name type="scientific">Pelistega suis</name>
    <dbReference type="NCBI Taxonomy" id="1631957"/>
    <lineage>
        <taxon>Bacteria</taxon>
        <taxon>Pseudomonadati</taxon>
        <taxon>Pseudomonadota</taxon>
        <taxon>Betaproteobacteria</taxon>
        <taxon>Burkholderiales</taxon>
        <taxon>Alcaligenaceae</taxon>
        <taxon>Pelistega</taxon>
    </lineage>
</organism>
<dbReference type="EMBL" id="JABGBN010000004">
    <property type="protein sequence ID" value="NOL51768.1"/>
    <property type="molecule type" value="Genomic_DNA"/>
</dbReference>
<evidence type="ECO:0000313" key="1">
    <source>
        <dbReference type="EMBL" id="NOL51768.1"/>
    </source>
</evidence>
<keyword evidence="2" id="KW-1185">Reference proteome</keyword>